<protein>
    <recommendedName>
        <fullName evidence="4">Vinculin</fullName>
    </recommendedName>
</protein>
<evidence type="ECO:0000313" key="2">
    <source>
        <dbReference type="EMBL" id="KAK7014228.1"/>
    </source>
</evidence>
<feature type="non-terminal residue" evidence="2">
    <location>
        <position position="1"/>
    </location>
</feature>
<keyword evidence="3" id="KW-1185">Reference proteome</keyword>
<dbReference type="EMBL" id="JAWWNJ010000057">
    <property type="protein sequence ID" value="KAK7014228.1"/>
    <property type="molecule type" value="Genomic_DNA"/>
</dbReference>
<evidence type="ECO:0008006" key="4">
    <source>
        <dbReference type="Google" id="ProtNLM"/>
    </source>
</evidence>
<accession>A0AAW0AM40</accession>
<keyword evidence="1" id="KW-0175">Coiled coil</keyword>
<reference evidence="2 3" key="1">
    <citation type="journal article" date="2024" name="J Genomics">
        <title>Draft genome sequencing and assembly of Favolaschia claudopus CIRM-BRFM 2984 isolated from oak limbs.</title>
        <authorList>
            <person name="Navarro D."/>
            <person name="Drula E."/>
            <person name="Chaduli D."/>
            <person name="Cazenave R."/>
            <person name="Ahrendt S."/>
            <person name="Wang J."/>
            <person name="Lipzen A."/>
            <person name="Daum C."/>
            <person name="Barry K."/>
            <person name="Grigoriev I.V."/>
            <person name="Favel A."/>
            <person name="Rosso M.N."/>
            <person name="Martin F."/>
        </authorList>
    </citation>
    <scope>NUCLEOTIDE SEQUENCE [LARGE SCALE GENOMIC DNA]</scope>
    <source>
        <strain evidence="2 3">CIRM-BRFM 2984</strain>
    </source>
</reference>
<comment type="caution">
    <text evidence="2">The sequence shown here is derived from an EMBL/GenBank/DDBJ whole genome shotgun (WGS) entry which is preliminary data.</text>
</comment>
<sequence length="120" mass="13434">YAIEQLARTAEICVQRATEVSPHVHPIGRVFIPQKPFMGDPSTFRRVLKQASSQVAAVQNDVKKQLELVRNHVDTAKADLNTATTELSHAQDDLNAFRLSVFERLSCASPPKYSDLDMWA</sequence>
<dbReference type="Proteomes" id="UP001362999">
    <property type="component" value="Unassembled WGS sequence"/>
</dbReference>
<name>A0AAW0AM40_9AGAR</name>
<dbReference type="AlphaFoldDB" id="A0AAW0AM40"/>
<proteinExistence type="predicted"/>
<evidence type="ECO:0000256" key="1">
    <source>
        <dbReference type="SAM" id="Coils"/>
    </source>
</evidence>
<organism evidence="2 3">
    <name type="scientific">Favolaschia claudopus</name>
    <dbReference type="NCBI Taxonomy" id="2862362"/>
    <lineage>
        <taxon>Eukaryota</taxon>
        <taxon>Fungi</taxon>
        <taxon>Dikarya</taxon>
        <taxon>Basidiomycota</taxon>
        <taxon>Agaricomycotina</taxon>
        <taxon>Agaricomycetes</taxon>
        <taxon>Agaricomycetidae</taxon>
        <taxon>Agaricales</taxon>
        <taxon>Marasmiineae</taxon>
        <taxon>Mycenaceae</taxon>
        <taxon>Favolaschia</taxon>
    </lineage>
</organism>
<gene>
    <name evidence="2" type="ORF">R3P38DRAFT_3002357</name>
</gene>
<feature type="coiled-coil region" evidence="1">
    <location>
        <begin position="48"/>
        <end position="93"/>
    </location>
</feature>
<evidence type="ECO:0000313" key="3">
    <source>
        <dbReference type="Proteomes" id="UP001362999"/>
    </source>
</evidence>